<feature type="compositionally biased region" description="Basic and acidic residues" evidence="7">
    <location>
        <begin position="581"/>
        <end position="600"/>
    </location>
</feature>
<evidence type="ECO:0000256" key="4">
    <source>
        <dbReference type="ARBA" id="ARBA00022833"/>
    </source>
</evidence>
<dbReference type="GO" id="GO:0005634">
    <property type="term" value="C:nucleus"/>
    <property type="evidence" value="ECO:0007669"/>
    <property type="project" value="UniProtKB-SubCell"/>
</dbReference>
<protein>
    <recommendedName>
        <fullName evidence="8">PHD-type domain-containing protein</fullName>
    </recommendedName>
</protein>
<dbReference type="PROSITE" id="PS01359">
    <property type="entry name" value="ZF_PHD_1"/>
    <property type="match status" value="1"/>
</dbReference>
<organism evidence="9 10">
    <name type="scientific">Platanthera zijinensis</name>
    <dbReference type="NCBI Taxonomy" id="2320716"/>
    <lineage>
        <taxon>Eukaryota</taxon>
        <taxon>Viridiplantae</taxon>
        <taxon>Streptophyta</taxon>
        <taxon>Embryophyta</taxon>
        <taxon>Tracheophyta</taxon>
        <taxon>Spermatophyta</taxon>
        <taxon>Magnoliopsida</taxon>
        <taxon>Liliopsida</taxon>
        <taxon>Asparagales</taxon>
        <taxon>Orchidaceae</taxon>
        <taxon>Orchidoideae</taxon>
        <taxon>Orchideae</taxon>
        <taxon>Orchidinae</taxon>
        <taxon>Platanthera</taxon>
    </lineage>
</organism>
<dbReference type="PANTHER" id="PTHR47025">
    <property type="entry name" value="AUTOIMMUNE REGULATOR"/>
    <property type="match status" value="1"/>
</dbReference>
<keyword evidence="10" id="KW-1185">Reference proteome</keyword>
<dbReference type="Pfam" id="PF23011">
    <property type="entry name" value="PHD-1st_NSD"/>
    <property type="match status" value="1"/>
</dbReference>
<dbReference type="GO" id="GO:0003682">
    <property type="term" value="F:chromatin binding"/>
    <property type="evidence" value="ECO:0007669"/>
    <property type="project" value="TreeGrafter"/>
</dbReference>
<dbReference type="Gene3D" id="3.30.40.10">
    <property type="entry name" value="Zinc/RING finger domain, C3HC4 (zinc finger)"/>
    <property type="match status" value="2"/>
</dbReference>
<evidence type="ECO:0000256" key="2">
    <source>
        <dbReference type="ARBA" id="ARBA00022723"/>
    </source>
</evidence>
<dbReference type="InterPro" id="IPR032308">
    <property type="entry name" value="TDBD"/>
</dbReference>
<feature type="region of interest" description="Disordered" evidence="7">
    <location>
        <begin position="203"/>
        <end position="224"/>
    </location>
</feature>
<gene>
    <name evidence="9" type="ORF">KSP39_PZI008665</name>
</gene>
<dbReference type="PROSITE" id="PS50016">
    <property type="entry name" value="ZF_PHD_2"/>
    <property type="match status" value="1"/>
</dbReference>
<comment type="caution">
    <text evidence="9">The sequence shown here is derived from an EMBL/GenBank/DDBJ whole genome shotgun (WGS) entry which is preliminary data.</text>
</comment>
<evidence type="ECO:0000256" key="5">
    <source>
        <dbReference type="ARBA" id="ARBA00023242"/>
    </source>
</evidence>
<keyword evidence="2" id="KW-0479">Metal-binding</keyword>
<dbReference type="PANTHER" id="PTHR47025:SF2">
    <property type="entry name" value="AUTOIMMUNE REGULATOR"/>
    <property type="match status" value="1"/>
</dbReference>
<feature type="region of interest" description="Disordered" evidence="7">
    <location>
        <begin position="36"/>
        <end position="116"/>
    </location>
</feature>
<feature type="domain" description="PHD-type" evidence="8">
    <location>
        <begin position="794"/>
        <end position="839"/>
    </location>
</feature>
<evidence type="ECO:0000313" key="9">
    <source>
        <dbReference type="EMBL" id="KAK8944381.1"/>
    </source>
</evidence>
<dbReference type="SUPFAM" id="SSF55729">
    <property type="entry name" value="Acyl-CoA N-acyltransferases (Nat)"/>
    <property type="match status" value="1"/>
</dbReference>
<dbReference type="Pfam" id="PF00628">
    <property type="entry name" value="PHD"/>
    <property type="match status" value="1"/>
</dbReference>
<evidence type="ECO:0000256" key="6">
    <source>
        <dbReference type="PROSITE-ProRule" id="PRU00146"/>
    </source>
</evidence>
<reference evidence="9 10" key="1">
    <citation type="journal article" date="2022" name="Nat. Plants">
        <title>Genomes of leafy and leafless Platanthera orchids illuminate the evolution of mycoheterotrophy.</title>
        <authorList>
            <person name="Li M.H."/>
            <person name="Liu K.W."/>
            <person name="Li Z."/>
            <person name="Lu H.C."/>
            <person name="Ye Q.L."/>
            <person name="Zhang D."/>
            <person name="Wang J.Y."/>
            <person name="Li Y.F."/>
            <person name="Zhong Z.M."/>
            <person name="Liu X."/>
            <person name="Yu X."/>
            <person name="Liu D.K."/>
            <person name="Tu X.D."/>
            <person name="Liu B."/>
            <person name="Hao Y."/>
            <person name="Liao X.Y."/>
            <person name="Jiang Y.T."/>
            <person name="Sun W.H."/>
            <person name="Chen J."/>
            <person name="Chen Y.Q."/>
            <person name="Ai Y."/>
            <person name="Zhai J.W."/>
            <person name="Wu S.S."/>
            <person name="Zhou Z."/>
            <person name="Hsiao Y.Y."/>
            <person name="Wu W.L."/>
            <person name="Chen Y.Y."/>
            <person name="Lin Y.F."/>
            <person name="Hsu J.L."/>
            <person name="Li C.Y."/>
            <person name="Wang Z.W."/>
            <person name="Zhao X."/>
            <person name="Zhong W.Y."/>
            <person name="Ma X.K."/>
            <person name="Ma L."/>
            <person name="Huang J."/>
            <person name="Chen G.Z."/>
            <person name="Huang M.Z."/>
            <person name="Huang L."/>
            <person name="Peng D.H."/>
            <person name="Luo Y.B."/>
            <person name="Zou S.Q."/>
            <person name="Chen S.P."/>
            <person name="Lan S."/>
            <person name="Tsai W.C."/>
            <person name="Van de Peer Y."/>
            <person name="Liu Z.J."/>
        </authorList>
    </citation>
    <scope>NUCLEOTIDE SEQUENCE [LARGE SCALE GENOMIC DNA]</scope>
    <source>
        <strain evidence="9">Lor287</strain>
    </source>
</reference>
<feature type="compositionally biased region" description="Low complexity" evidence="7">
    <location>
        <begin position="601"/>
        <end position="651"/>
    </location>
</feature>
<evidence type="ECO:0000259" key="8">
    <source>
        <dbReference type="PROSITE" id="PS50016"/>
    </source>
</evidence>
<feature type="region of interest" description="Disordered" evidence="7">
    <location>
        <begin position="581"/>
        <end position="652"/>
    </location>
</feature>
<keyword evidence="3 6" id="KW-0863">Zinc-finger</keyword>
<dbReference type="FunFam" id="3.30.40.10:FF:000494">
    <property type="entry name" value="Acyl-CoA N-acyltransferase with RING/FYVE/PHD-type zinc finger domain"/>
    <property type="match status" value="1"/>
</dbReference>
<feature type="region of interest" description="Disordered" evidence="7">
    <location>
        <begin position="163"/>
        <end position="186"/>
    </location>
</feature>
<dbReference type="InterPro" id="IPR011011">
    <property type="entry name" value="Znf_FYVE_PHD"/>
</dbReference>
<evidence type="ECO:0000256" key="1">
    <source>
        <dbReference type="ARBA" id="ARBA00004123"/>
    </source>
</evidence>
<evidence type="ECO:0000256" key="7">
    <source>
        <dbReference type="SAM" id="MobiDB-lite"/>
    </source>
</evidence>
<dbReference type="InterPro" id="IPR019786">
    <property type="entry name" value="Zinc_finger_PHD-type_CS"/>
</dbReference>
<dbReference type="InterPro" id="IPR013083">
    <property type="entry name" value="Znf_RING/FYVE/PHD"/>
</dbReference>
<dbReference type="SUPFAM" id="SSF57903">
    <property type="entry name" value="FYVE/PHD zinc finger"/>
    <property type="match status" value="2"/>
</dbReference>
<evidence type="ECO:0000256" key="3">
    <source>
        <dbReference type="ARBA" id="ARBA00022771"/>
    </source>
</evidence>
<dbReference type="AlphaFoldDB" id="A0AAP0BNC2"/>
<keyword evidence="4" id="KW-0862">Zinc</keyword>
<comment type="subcellular location">
    <subcellularLocation>
        <location evidence="1">Nucleus</location>
    </subcellularLocation>
</comment>
<dbReference type="InterPro" id="IPR056511">
    <property type="entry name" value="IDM1_C"/>
</dbReference>
<dbReference type="GO" id="GO:0045944">
    <property type="term" value="P:positive regulation of transcription by RNA polymerase II"/>
    <property type="evidence" value="ECO:0007669"/>
    <property type="project" value="TreeGrafter"/>
</dbReference>
<sequence length="1174" mass="127627">MANGKSSDPADYVLRSGVRSGLKREFAFALKSRADLPNSFGRTRSGRAVPPADSPSRGRKKSKKPDATDEKQLMPPSSLPTLLEDTSTIGVASTPSEGVTEEESIVDTRREEGCPESGVQLLLDSIEGLEKDGLHSDALNFSGSNDGLNDNVTEEKPVVIYRRSVPKDKLDCSEKTPPPPLPPPSPPLQPIAAAQKLLINNGEDKENSHGLENGSAKQRRRVSRGCNVSRFDNGAVEKPIRRFTRSALKVMPVTAAPITIDHEEDPVEVMPVSTTSLTAEHEDNLMEVPVIVDERGGIEFENGDLNWSMKSEIEGSVAVAIAALTDDSDDDMDLTEDAIPLIKPGSKLTKPFQMNATEASAGTNAFKCTNGDSVQSEELKGDTDDLNGSLSMNSKNKMELKMSKKITPTKLPSNVRDLLGTGLLEGLPVKYISCIGKNVGLHGVIRGNSILCSCTLCQGTNVVSAYQFEIHAGSTKKHPSDFIFLENGKSLRDVLKSCTGAPLDMLEAAIRNAVGPTPPKKAYVCQKCKEVFHTARTGNFALFCDSCLESIRKPSTPTSSYGVARSSKFSRKLYVHFTSDGKRSSSDVKRSSSDVKRSSSDVKPSSSDVKPSSSDGKPCSSVVKPSSSDVKPSSSDVKPSSSDVKPSSSDVMPSASDVKLFEFDSILSASDAKLSASDGKPKNTSSQKKLSYGKLTKKDLGLHKLVFMDDILPQGTEVGYYVRGKRLLEGYIKDLGIFCSCCNTVVSPSQFEAHAGQGSRRKPYNYIYTSNGVSLHELSVSLSKDRKFSPTENDDLCGICADGGNLLLCDLCPRAFHKECVGLSSVPTGNWFCQYCENMRQKEKHLALNDNAIAAGRVAGVDPIEQIFTRCIRIITTPENDAGVCALCRQYDFSRSGFDQRTVIICDQCETEYHVGCLKDNGMADLKELPEGEWFCRPDCSRIHSTLHELLLHGPKPLEESDVGIIKRKLGEKGLSEDTVDIRWRLLSGKKDSSDSKLLLSQAVSIFRESFDPIVEPISGRDLIPFLVYCLNMRDQDFGGIYCMVLTVNSLVISAGLLRVLGCEVAELPIVATKKESRGLGFFQSLFSCVERLFKSLKVKHFVLPAASEAESIWTKKLGFSKIAPAQLREYAKGARPMSFQGTSMLHKPLVGQQEMASVSDHAATKLPSPPLIS</sequence>
<dbReference type="Pfam" id="PF23209">
    <property type="entry name" value="IDM1_C"/>
    <property type="match status" value="1"/>
</dbReference>
<dbReference type="Proteomes" id="UP001418222">
    <property type="component" value="Unassembled WGS sequence"/>
</dbReference>
<name>A0AAP0BNC2_9ASPA</name>
<proteinExistence type="predicted"/>
<accession>A0AAP0BNC2</accession>
<dbReference type="GO" id="GO:0000977">
    <property type="term" value="F:RNA polymerase II transcription regulatory region sequence-specific DNA binding"/>
    <property type="evidence" value="ECO:0007669"/>
    <property type="project" value="TreeGrafter"/>
</dbReference>
<keyword evidence="5" id="KW-0539">Nucleus</keyword>
<dbReference type="InterPro" id="IPR016181">
    <property type="entry name" value="Acyl_CoA_acyltransferase"/>
</dbReference>
<dbReference type="GO" id="GO:0008270">
    <property type="term" value="F:zinc ion binding"/>
    <property type="evidence" value="ECO:0007669"/>
    <property type="project" value="UniProtKB-KW"/>
</dbReference>
<dbReference type="InterPro" id="IPR001965">
    <property type="entry name" value="Znf_PHD"/>
</dbReference>
<dbReference type="EMBL" id="JBBWWQ010000006">
    <property type="protein sequence ID" value="KAK8944381.1"/>
    <property type="molecule type" value="Genomic_DNA"/>
</dbReference>
<dbReference type="CDD" id="cd15539">
    <property type="entry name" value="PHD1_AIRE"/>
    <property type="match status" value="1"/>
</dbReference>
<feature type="compositionally biased region" description="Basic and acidic residues" evidence="7">
    <location>
        <begin position="165"/>
        <end position="174"/>
    </location>
</feature>
<evidence type="ECO:0000313" key="10">
    <source>
        <dbReference type="Proteomes" id="UP001418222"/>
    </source>
</evidence>
<dbReference type="GO" id="GO:0042393">
    <property type="term" value="F:histone binding"/>
    <property type="evidence" value="ECO:0007669"/>
    <property type="project" value="TreeGrafter"/>
</dbReference>
<dbReference type="InterPro" id="IPR059153">
    <property type="entry name" value="NSD_PHD-1st"/>
</dbReference>
<feature type="compositionally biased region" description="Polar residues" evidence="7">
    <location>
        <begin position="84"/>
        <end position="97"/>
    </location>
</feature>
<dbReference type="InterPro" id="IPR019787">
    <property type="entry name" value="Znf_PHD-finger"/>
</dbReference>
<dbReference type="Pfam" id="PF16135">
    <property type="entry name" value="TDBD"/>
    <property type="match status" value="2"/>
</dbReference>
<dbReference type="SMART" id="SM00249">
    <property type="entry name" value="PHD"/>
    <property type="match status" value="2"/>
</dbReference>
<feature type="compositionally biased region" description="Pro residues" evidence="7">
    <location>
        <begin position="176"/>
        <end position="186"/>
    </location>
</feature>